<dbReference type="AlphaFoldDB" id="A0A0U3CKJ1"/>
<evidence type="ECO:0000313" key="2">
    <source>
        <dbReference type="Proteomes" id="UP000067738"/>
    </source>
</evidence>
<sequence>MTTPRDGKSYENNFFNLDAIISVGYRVNSKNATHFIKWNTKLLNE</sequence>
<keyword evidence="2" id="KW-1185">Reference proteome</keyword>
<proteinExistence type="predicted"/>
<evidence type="ECO:0000313" key="1">
    <source>
        <dbReference type="EMBL" id="ALT69036.1"/>
    </source>
</evidence>
<organism evidence="1 2">
    <name type="scientific">Methanobrevibacter millerae</name>
    <dbReference type="NCBI Taxonomy" id="230361"/>
    <lineage>
        <taxon>Archaea</taxon>
        <taxon>Methanobacteriati</taxon>
        <taxon>Methanobacteriota</taxon>
        <taxon>Methanomada group</taxon>
        <taxon>Methanobacteria</taxon>
        <taxon>Methanobacteriales</taxon>
        <taxon>Methanobacteriaceae</taxon>
        <taxon>Methanobrevibacter</taxon>
    </lineage>
</organism>
<protein>
    <recommendedName>
        <fullName evidence="3">Virulence protein RhuM family protein</fullName>
    </recommendedName>
</protein>
<dbReference type="PANTHER" id="PTHR35810:SF1">
    <property type="entry name" value="CYTOPLASMIC PROTEIN"/>
    <property type="match status" value="1"/>
</dbReference>
<gene>
    <name evidence="1" type="ORF">sm9_1255</name>
</gene>
<reference evidence="1 2" key="1">
    <citation type="submission" date="2015-04" db="EMBL/GenBank/DDBJ databases">
        <title>The complete genome sequence of the rumen methanogen Methanobrevibacter millerae SM9.</title>
        <authorList>
            <person name="Leahy S.C."/>
            <person name="Kelly W.J."/>
            <person name="Pacheco D.M."/>
            <person name="Li D."/>
            <person name="Altermann E."/>
            <person name="Attwood G.T."/>
        </authorList>
    </citation>
    <scope>NUCLEOTIDE SEQUENCE [LARGE SCALE GENOMIC DNA]</scope>
    <source>
        <strain evidence="1 2">SM9</strain>
    </source>
</reference>
<dbReference type="EMBL" id="CP011266">
    <property type="protein sequence ID" value="ALT69036.1"/>
    <property type="molecule type" value="Genomic_DNA"/>
</dbReference>
<dbReference type="KEGG" id="mmil:sm9_1255"/>
<evidence type="ECO:0008006" key="3">
    <source>
        <dbReference type="Google" id="ProtNLM"/>
    </source>
</evidence>
<dbReference type="Pfam" id="PF13310">
    <property type="entry name" value="Virulence_RhuM"/>
    <property type="match status" value="1"/>
</dbReference>
<dbReference type="InterPro" id="IPR011204">
    <property type="entry name" value="Virulence_RhuM-like"/>
</dbReference>
<accession>A0A0U3CKJ1</accession>
<dbReference type="PATRIC" id="fig|230361.4.peg.1299"/>
<name>A0A0U3CKJ1_9EURY</name>
<dbReference type="Proteomes" id="UP000067738">
    <property type="component" value="Chromosome"/>
</dbReference>
<dbReference type="PANTHER" id="PTHR35810">
    <property type="entry name" value="CYTOPLASMIC PROTEIN-RELATED"/>
    <property type="match status" value="1"/>
</dbReference>